<feature type="compositionally biased region" description="Polar residues" evidence="7">
    <location>
        <begin position="152"/>
        <end position="179"/>
    </location>
</feature>
<dbReference type="Gene3D" id="3.40.50.150">
    <property type="entry name" value="Vaccinia Virus protein VP39"/>
    <property type="match status" value="1"/>
</dbReference>
<accession>A0A0R3W849</accession>
<sequence length="540" mass="61370">MQRNRMRPQFWPGYNRVPALAEPRFPSPYRWRFRTLAPSRPLFQNSWISHGPPRPYNYVFDSVSHQAAGRTVRRPITSQSRSSTFRFAKYHTKSRRRYSKKWKPALNPSDPLNLQDLMKETDRRRIEGLSPPHGDSRLNTPALSINGELDGTSPNACDPPNSNVPQTSLKRNGKRSSLSYHDGGLCLRNSRRMRWQGRRMPLTGNYPDYYSRRDQDDRIKVLMPEWFSNSDVADYGCHNGTVTFKILEQFPDVNRIDAFDCDAELIENAKSLQREKIRWANQSCANFEKINFQVADWSDCTSTDDDPTYNTILAFSVTKWIHLNYGDAGLMRFFRRVFNLLKPGGHFLLEPQPKTSYKNSRFTIKQQENYKTMTIDPSNLEPILLDIGFSYFDKIKVPRPNESFQRCIMLCSKSYGATPSSIRNDCREAAHLWRGSPTLSDTFGAPVGPPPVRYCPQTPNYSSIVSPAVLNANPTSESSDTTPSTIHVGDVLQSAIISSTVPFTNSDITPGGTTPHDPLDSEVEVTNYSIVSAPDSTSQN</sequence>
<evidence type="ECO:0000313" key="11">
    <source>
        <dbReference type="WBParaSite" id="TASK_0000650601-mRNA-1"/>
    </source>
</evidence>
<proteinExistence type="inferred from homology"/>
<dbReference type="WBParaSite" id="TASK_0000650601-mRNA-1">
    <property type="protein sequence ID" value="TASK_0000650601-mRNA-1"/>
    <property type="gene ID" value="TASK_0000650601"/>
</dbReference>
<dbReference type="InterPro" id="IPR024160">
    <property type="entry name" value="BIN3_SAM-bd_dom"/>
</dbReference>
<name>A0A0R3W849_TAEAS</name>
<feature type="region of interest" description="Disordered" evidence="7">
    <location>
        <begin position="146"/>
        <end position="181"/>
    </location>
</feature>
<dbReference type="Proteomes" id="UP000282613">
    <property type="component" value="Unassembled WGS sequence"/>
</dbReference>
<dbReference type="InterPro" id="IPR029063">
    <property type="entry name" value="SAM-dependent_MTases_sf"/>
</dbReference>
<dbReference type="SUPFAM" id="SSF53335">
    <property type="entry name" value="S-adenosyl-L-methionine-dependent methyltransferases"/>
    <property type="match status" value="1"/>
</dbReference>
<evidence type="ECO:0000256" key="5">
    <source>
        <dbReference type="PROSITE-ProRule" id="PRU00848"/>
    </source>
</evidence>
<dbReference type="InterPro" id="IPR010675">
    <property type="entry name" value="Bin3_C"/>
</dbReference>
<evidence type="ECO:0000256" key="4">
    <source>
        <dbReference type="ARBA" id="ARBA00022691"/>
    </source>
</evidence>
<evidence type="ECO:0000256" key="6">
    <source>
        <dbReference type="RuleBase" id="RU367087"/>
    </source>
</evidence>
<feature type="domain" description="Bin3-type SAM" evidence="8">
    <location>
        <begin position="1"/>
        <end position="416"/>
    </location>
</feature>
<reference evidence="9 10" key="2">
    <citation type="submission" date="2018-11" db="EMBL/GenBank/DDBJ databases">
        <authorList>
            <consortium name="Pathogen Informatics"/>
        </authorList>
    </citation>
    <scope>NUCLEOTIDE SEQUENCE [LARGE SCALE GENOMIC DNA]</scope>
</reference>
<evidence type="ECO:0000256" key="2">
    <source>
        <dbReference type="ARBA" id="ARBA00022603"/>
    </source>
</evidence>
<dbReference type="GO" id="GO:0008173">
    <property type="term" value="F:RNA methyltransferase activity"/>
    <property type="evidence" value="ECO:0007669"/>
    <property type="project" value="UniProtKB-UniRule"/>
</dbReference>
<dbReference type="PANTHER" id="PTHR12315">
    <property type="entry name" value="BICOID-INTERACTING PROTEIN RELATED"/>
    <property type="match status" value="1"/>
</dbReference>
<evidence type="ECO:0000256" key="3">
    <source>
        <dbReference type="ARBA" id="ARBA00022679"/>
    </source>
</evidence>
<evidence type="ECO:0000256" key="1">
    <source>
        <dbReference type="ARBA" id="ARBA00008361"/>
    </source>
</evidence>
<keyword evidence="2 6" id="KW-0489">Methyltransferase</keyword>
<dbReference type="GO" id="GO:0040031">
    <property type="term" value="P:snRNA modification"/>
    <property type="evidence" value="ECO:0007669"/>
    <property type="project" value="TreeGrafter"/>
</dbReference>
<dbReference type="EC" id="2.1.1.-" evidence="6"/>
<evidence type="ECO:0000256" key="7">
    <source>
        <dbReference type="SAM" id="MobiDB-lite"/>
    </source>
</evidence>
<comment type="similarity">
    <text evidence="1 6">Belongs to the methyltransferase superfamily.</text>
</comment>
<dbReference type="InterPro" id="IPR039772">
    <property type="entry name" value="Bin3-like"/>
</dbReference>
<evidence type="ECO:0000313" key="9">
    <source>
        <dbReference type="EMBL" id="VDK36850.1"/>
    </source>
</evidence>
<reference evidence="11" key="1">
    <citation type="submission" date="2017-02" db="UniProtKB">
        <authorList>
            <consortium name="WormBaseParasite"/>
        </authorList>
    </citation>
    <scope>IDENTIFICATION</scope>
</reference>
<dbReference type="GO" id="GO:0008171">
    <property type="term" value="F:O-methyltransferase activity"/>
    <property type="evidence" value="ECO:0007669"/>
    <property type="project" value="UniProtKB-UniRule"/>
</dbReference>
<organism evidence="11">
    <name type="scientific">Taenia asiatica</name>
    <name type="common">Asian tapeworm</name>
    <dbReference type="NCBI Taxonomy" id="60517"/>
    <lineage>
        <taxon>Eukaryota</taxon>
        <taxon>Metazoa</taxon>
        <taxon>Spiralia</taxon>
        <taxon>Lophotrochozoa</taxon>
        <taxon>Platyhelminthes</taxon>
        <taxon>Cestoda</taxon>
        <taxon>Eucestoda</taxon>
        <taxon>Cyclophyllidea</taxon>
        <taxon>Taeniidae</taxon>
        <taxon>Taenia</taxon>
    </lineage>
</organism>
<dbReference type="CDD" id="cd02440">
    <property type="entry name" value="AdoMet_MTases"/>
    <property type="match status" value="1"/>
</dbReference>
<gene>
    <name evidence="9" type="ORF">TASK_LOCUS6507</name>
</gene>
<dbReference type="PROSITE" id="PS51515">
    <property type="entry name" value="BIN3_SAM"/>
    <property type="match status" value="1"/>
</dbReference>
<dbReference type="PANTHER" id="PTHR12315:SF0">
    <property type="entry name" value="7SK SNRNA METHYLPHOSPHATE CAPPING ENZYME"/>
    <property type="match status" value="1"/>
</dbReference>
<dbReference type="STRING" id="60517.A0A0R3W849"/>
<evidence type="ECO:0000313" key="10">
    <source>
        <dbReference type="Proteomes" id="UP000282613"/>
    </source>
</evidence>
<keyword evidence="3 6" id="KW-0808">Transferase</keyword>
<dbReference type="GO" id="GO:0032259">
    <property type="term" value="P:methylation"/>
    <property type="evidence" value="ECO:0007669"/>
    <property type="project" value="UniProtKB-KW"/>
</dbReference>
<dbReference type="OrthoDB" id="273070at2759"/>
<keyword evidence="4 5" id="KW-0949">S-adenosyl-L-methionine</keyword>
<dbReference type="EMBL" id="UYRS01018508">
    <property type="protein sequence ID" value="VDK36850.1"/>
    <property type="molecule type" value="Genomic_DNA"/>
</dbReference>
<dbReference type="GO" id="GO:0017069">
    <property type="term" value="F:snRNA binding"/>
    <property type="evidence" value="ECO:0007669"/>
    <property type="project" value="TreeGrafter"/>
</dbReference>
<protein>
    <recommendedName>
        <fullName evidence="6">RNA methyltransferase</fullName>
        <ecNumber evidence="6">2.1.1.-</ecNumber>
    </recommendedName>
</protein>
<keyword evidence="10" id="KW-1185">Reference proteome</keyword>
<dbReference type="Pfam" id="PF06859">
    <property type="entry name" value="Bin3"/>
    <property type="match status" value="1"/>
</dbReference>
<dbReference type="AlphaFoldDB" id="A0A0R3W849"/>
<evidence type="ECO:0000259" key="8">
    <source>
        <dbReference type="PROSITE" id="PS51515"/>
    </source>
</evidence>